<proteinExistence type="predicted"/>
<name>A0A4C1YHG6_EUMVA</name>
<dbReference type="OrthoDB" id="194386at2759"/>
<dbReference type="GO" id="GO:0032259">
    <property type="term" value="P:methylation"/>
    <property type="evidence" value="ECO:0007669"/>
    <property type="project" value="UniProtKB-KW"/>
</dbReference>
<dbReference type="AlphaFoldDB" id="A0A4C1YHG6"/>
<dbReference type="STRING" id="151549.A0A4C1YHG6"/>
<accession>A0A4C1YHG6</accession>
<keyword evidence="2" id="KW-1185">Reference proteome</keyword>
<sequence>MMKKETSLRPHSRSAGLSRIVLYVGYRNNYIRLTGNRYRGGGRSWTAFADDRSSVVTSESPRALPHANTRVCGVGWPVYMQLMHYKTVSTLTERARSAHGFVQKMHKDLATLILQYTRVSVQHLTPEIPLRLITPSSDLWRARLEDIPFPNDPFWGFYWPGGQAVARDLLFKSHTAADAAGEIRRTRLVSESPGGSLALFPLHESDHSLLDILFLFKSRASNW</sequence>
<evidence type="ECO:0000313" key="1">
    <source>
        <dbReference type="EMBL" id="GBP74490.1"/>
    </source>
</evidence>
<organism evidence="1 2">
    <name type="scientific">Eumeta variegata</name>
    <name type="common">Bagworm moth</name>
    <name type="synonym">Eumeta japonica</name>
    <dbReference type="NCBI Taxonomy" id="151549"/>
    <lineage>
        <taxon>Eukaryota</taxon>
        <taxon>Metazoa</taxon>
        <taxon>Ecdysozoa</taxon>
        <taxon>Arthropoda</taxon>
        <taxon>Hexapoda</taxon>
        <taxon>Insecta</taxon>
        <taxon>Pterygota</taxon>
        <taxon>Neoptera</taxon>
        <taxon>Endopterygota</taxon>
        <taxon>Lepidoptera</taxon>
        <taxon>Glossata</taxon>
        <taxon>Ditrysia</taxon>
        <taxon>Tineoidea</taxon>
        <taxon>Psychidae</taxon>
        <taxon>Oiketicinae</taxon>
        <taxon>Eumeta</taxon>
    </lineage>
</organism>
<protein>
    <submittedName>
        <fullName evidence="1">Electron transfer flavoprotein beta subunit lysine methyltransferase</fullName>
    </submittedName>
</protein>
<gene>
    <name evidence="1" type="primary">etfbkmt</name>
    <name evidence="1" type="ORF">EVAR_58991_1</name>
</gene>
<comment type="caution">
    <text evidence="1">The sequence shown here is derived from an EMBL/GenBank/DDBJ whole genome shotgun (WGS) entry which is preliminary data.</text>
</comment>
<dbReference type="Proteomes" id="UP000299102">
    <property type="component" value="Unassembled WGS sequence"/>
</dbReference>
<dbReference type="EMBL" id="BGZK01001209">
    <property type="protein sequence ID" value="GBP74490.1"/>
    <property type="molecule type" value="Genomic_DNA"/>
</dbReference>
<keyword evidence="1" id="KW-0489">Methyltransferase</keyword>
<dbReference type="GO" id="GO:0008168">
    <property type="term" value="F:methyltransferase activity"/>
    <property type="evidence" value="ECO:0007669"/>
    <property type="project" value="UniProtKB-KW"/>
</dbReference>
<evidence type="ECO:0000313" key="2">
    <source>
        <dbReference type="Proteomes" id="UP000299102"/>
    </source>
</evidence>
<keyword evidence="1" id="KW-0808">Transferase</keyword>
<reference evidence="1 2" key="1">
    <citation type="journal article" date="2019" name="Commun. Biol.">
        <title>The bagworm genome reveals a unique fibroin gene that provides high tensile strength.</title>
        <authorList>
            <person name="Kono N."/>
            <person name="Nakamura H."/>
            <person name="Ohtoshi R."/>
            <person name="Tomita M."/>
            <person name="Numata K."/>
            <person name="Arakawa K."/>
        </authorList>
    </citation>
    <scope>NUCLEOTIDE SEQUENCE [LARGE SCALE GENOMIC DNA]</scope>
</reference>